<keyword evidence="2" id="KW-0732">Signal</keyword>
<dbReference type="GO" id="GO:0030288">
    <property type="term" value="C:outer membrane-bounded periplasmic space"/>
    <property type="evidence" value="ECO:0007669"/>
    <property type="project" value="InterPro"/>
</dbReference>
<dbReference type="RefSeq" id="WP_013164527.1">
    <property type="nucleotide sequence ID" value="NC_014216.1"/>
</dbReference>
<evidence type="ECO:0000313" key="7">
    <source>
        <dbReference type="Proteomes" id="UP000001508"/>
    </source>
</evidence>
<evidence type="ECO:0000256" key="2">
    <source>
        <dbReference type="ARBA" id="ARBA00022729"/>
    </source>
</evidence>
<comment type="function">
    <text evidence="1 4">Assembles around the rod to form the L-ring and probably protects the motor/basal body from shearing forces during rotation.</text>
</comment>
<name>D6Z726_DESAT</name>
<keyword evidence="6" id="KW-0966">Cell projection</keyword>
<dbReference type="GO" id="GO:0005198">
    <property type="term" value="F:structural molecule activity"/>
    <property type="evidence" value="ECO:0007669"/>
    <property type="project" value="InterPro"/>
</dbReference>
<keyword evidence="5" id="KW-0472">Membrane</keyword>
<dbReference type="PANTHER" id="PTHR30381:SF0">
    <property type="entry name" value="FLAGELLAR P-RING PROTEIN"/>
    <property type="match status" value="1"/>
</dbReference>
<dbReference type="Proteomes" id="UP000001508">
    <property type="component" value="Chromosome"/>
</dbReference>
<dbReference type="HOGENOM" id="CLU_045235_1_0_7"/>
<dbReference type="STRING" id="589865.DaAHT2_2348"/>
<evidence type="ECO:0000256" key="1">
    <source>
        <dbReference type="ARBA" id="ARBA00002591"/>
    </source>
</evidence>
<dbReference type="eggNOG" id="COG1706">
    <property type="taxonomic scope" value="Bacteria"/>
</dbReference>
<evidence type="ECO:0000256" key="4">
    <source>
        <dbReference type="HAMAP-Rule" id="MF_00416"/>
    </source>
</evidence>
<dbReference type="InParanoid" id="D6Z726"/>
<keyword evidence="5" id="KW-0812">Transmembrane</keyword>
<sequence>MNAASVKYSRKPTTATPAGLLPVVAGLVLGLACLVFVIADATAAVRLKDLASIQGVRHNQLVGYGIVVGLDGSGDGRNAAFTIQGLANAMRNMGLNINPDDIQVRNAAAVMVTAKLPPFAKSGQNIDVTVSSVGDASSLQGGTLLVTPLKGLDNQIYAIAQGPLSIGGFEPQGPTAPGRQQNHQTVARIPSGASVEREVPVSFAQREEIVISLNSPDFTTVQRMTQAINNHLGNSAAHPRDGATVVVRVPENYRDNEIFLLAELENLQIVPDNRARVVLDERTGTVVMGENVRIRELAVAHGDLNLQVAPALGPEELLQPDAAPMAAEGDQLVRLDPGATLGEVVQALNAVGVAPRDLIAIFQSIKASGALNAELEII</sequence>
<gene>
    <name evidence="4" type="primary">flgI</name>
    <name evidence="6" type="ordered locus">DaAHT2_2348</name>
</gene>
<evidence type="ECO:0000256" key="3">
    <source>
        <dbReference type="ARBA" id="ARBA00023143"/>
    </source>
</evidence>
<dbReference type="PANTHER" id="PTHR30381">
    <property type="entry name" value="FLAGELLAR P-RING PERIPLASMIC PROTEIN FLGI"/>
    <property type="match status" value="1"/>
</dbReference>
<comment type="similarity">
    <text evidence="4">Belongs to the FlgI family.</text>
</comment>
<dbReference type="AlphaFoldDB" id="D6Z726"/>
<evidence type="ECO:0000256" key="5">
    <source>
        <dbReference type="SAM" id="Phobius"/>
    </source>
</evidence>
<keyword evidence="4" id="KW-0574">Periplasm</keyword>
<dbReference type="FunCoup" id="D6Z726">
    <property type="interactions" value="53"/>
</dbReference>
<dbReference type="KEGG" id="dak:DaAHT2_2348"/>
<keyword evidence="5" id="KW-1133">Transmembrane helix</keyword>
<accession>D6Z726</accession>
<dbReference type="GO" id="GO:0071973">
    <property type="term" value="P:bacterial-type flagellum-dependent cell motility"/>
    <property type="evidence" value="ECO:0007669"/>
    <property type="project" value="InterPro"/>
</dbReference>
<comment type="subunit">
    <text evidence="4">The basal body constitutes a major portion of the flagellar organelle and consists of four rings (L,P,S, and M) mounted on a central rod.</text>
</comment>
<keyword evidence="7" id="KW-1185">Reference proteome</keyword>
<dbReference type="PROSITE" id="PS51257">
    <property type="entry name" value="PROKAR_LIPOPROTEIN"/>
    <property type="match status" value="1"/>
</dbReference>
<dbReference type="PRINTS" id="PR01010">
    <property type="entry name" value="FLGPRINGFLGI"/>
</dbReference>
<protein>
    <recommendedName>
        <fullName evidence="4">Flagellar P-ring protein</fullName>
    </recommendedName>
    <alternativeName>
        <fullName evidence="4">Basal body P-ring protein</fullName>
    </alternativeName>
</protein>
<dbReference type="Pfam" id="PF02119">
    <property type="entry name" value="FlgI"/>
    <property type="match status" value="1"/>
</dbReference>
<dbReference type="NCBIfam" id="NF003676">
    <property type="entry name" value="PRK05303.1"/>
    <property type="match status" value="1"/>
</dbReference>
<keyword evidence="3 4" id="KW-0975">Bacterial flagellum</keyword>
<evidence type="ECO:0000313" key="6">
    <source>
        <dbReference type="EMBL" id="ADH87013.1"/>
    </source>
</evidence>
<dbReference type="InterPro" id="IPR001782">
    <property type="entry name" value="Flag_FlgI"/>
</dbReference>
<reference evidence="7" key="1">
    <citation type="submission" date="2010-02" db="EMBL/GenBank/DDBJ databases">
        <title>Complete sequence of Desulfurivibrio alkaliphilus AHT2.</title>
        <authorList>
            <consortium name="US DOE Joint Genome Institute"/>
            <person name="Pitluck S."/>
            <person name="Chertkov O."/>
            <person name="Detter J.C."/>
            <person name="Han C."/>
            <person name="Tapia R."/>
            <person name="Larimer F."/>
            <person name="Land M."/>
            <person name="Hauser L."/>
            <person name="Kyrpides N."/>
            <person name="Mikhailova N."/>
            <person name="Sorokin D.Y."/>
            <person name="Muyzer G."/>
            <person name="Woyke T."/>
        </authorList>
    </citation>
    <scope>NUCLEOTIDE SEQUENCE [LARGE SCALE GENOMIC DNA]</scope>
    <source>
        <strain evidence="7">DSM 19089 / UNIQEM U267 / AHT2</strain>
    </source>
</reference>
<keyword evidence="6" id="KW-0969">Cilium</keyword>
<proteinExistence type="inferred from homology"/>
<dbReference type="GO" id="GO:0009428">
    <property type="term" value="C:bacterial-type flagellum basal body, distal rod, P ring"/>
    <property type="evidence" value="ECO:0007669"/>
    <property type="project" value="InterPro"/>
</dbReference>
<organism evidence="6 7">
    <name type="scientific">Desulfurivibrio alkaliphilus (strain DSM 19089 / UNIQEM U267 / AHT2)</name>
    <dbReference type="NCBI Taxonomy" id="589865"/>
    <lineage>
        <taxon>Bacteria</taxon>
        <taxon>Pseudomonadati</taxon>
        <taxon>Thermodesulfobacteriota</taxon>
        <taxon>Desulfobulbia</taxon>
        <taxon>Desulfobulbales</taxon>
        <taxon>Desulfobulbaceae</taxon>
        <taxon>Desulfurivibrio</taxon>
    </lineage>
</organism>
<feature type="transmembrane region" description="Helical" evidence="5">
    <location>
        <begin position="20"/>
        <end position="39"/>
    </location>
</feature>
<dbReference type="EMBL" id="CP001940">
    <property type="protein sequence ID" value="ADH87013.1"/>
    <property type="molecule type" value="Genomic_DNA"/>
</dbReference>
<dbReference type="OrthoDB" id="9786431at2"/>
<comment type="subcellular location">
    <subcellularLocation>
        <location evidence="4">Periplasm</location>
    </subcellularLocation>
    <subcellularLocation>
        <location evidence="4">Bacterial flagellum basal body</location>
    </subcellularLocation>
</comment>
<dbReference type="HAMAP" id="MF_00416">
    <property type="entry name" value="FlgI"/>
    <property type="match status" value="1"/>
</dbReference>
<keyword evidence="6" id="KW-0282">Flagellum</keyword>